<protein>
    <submittedName>
        <fullName evidence="2">Uncharacterized protein</fullName>
    </submittedName>
</protein>
<dbReference type="Proteomes" id="UP000406256">
    <property type="component" value="Unassembled WGS sequence"/>
</dbReference>
<evidence type="ECO:0000313" key="2">
    <source>
        <dbReference type="EMBL" id="VVD73809.1"/>
    </source>
</evidence>
<dbReference type="RefSeq" id="WP_150667542.1">
    <property type="nucleotide sequence ID" value="NZ_CABPSB010000002.1"/>
</dbReference>
<gene>
    <name evidence="2" type="ORF">PAN31108_00739</name>
</gene>
<sequence>MGHPTPPGGLRPDEPDPAPTPRPTPSSGCGASFLIDVVRGHGGTLAHVLGALGKFRLRHGHWPSHIYLYPETLAALVQDLTPLGFYRVQQRLDVAADLERDLYCADDCGNVAIYRLQAASDPASIDAAAVWLGLMLPGCSASDSGLGPCATPTPPR</sequence>
<organism evidence="2 3">
    <name type="scientific">Pandoraea anhela</name>
    <dbReference type="NCBI Taxonomy" id="2508295"/>
    <lineage>
        <taxon>Bacteria</taxon>
        <taxon>Pseudomonadati</taxon>
        <taxon>Pseudomonadota</taxon>
        <taxon>Betaproteobacteria</taxon>
        <taxon>Burkholderiales</taxon>
        <taxon>Burkholderiaceae</taxon>
        <taxon>Pandoraea</taxon>
    </lineage>
</organism>
<feature type="region of interest" description="Disordered" evidence="1">
    <location>
        <begin position="1"/>
        <end position="26"/>
    </location>
</feature>
<keyword evidence="3" id="KW-1185">Reference proteome</keyword>
<dbReference type="AlphaFoldDB" id="A0A5E4SIE8"/>
<reference evidence="2 3" key="1">
    <citation type="submission" date="2019-08" db="EMBL/GenBank/DDBJ databases">
        <authorList>
            <person name="Peeters C."/>
        </authorList>
    </citation>
    <scope>NUCLEOTIDE SEQUENCE [LARGE SCALE GENOMIC DNA]</scope>
    <source>
        <strain evidence="2 3">LMG 31108</strain>
    </source>
</reference>
<evidence type="ECO:0000256" key="1">
    <source>
        <dbReference type="SAM" id="MobiDB-lite"/>
    </source>
</evidence>
<accession>A0A5E4SIE8</accession>
<dbReference type="EMBL" id="CABPSB010000002">
    <property type="protein sequence ID" value="VVD73809.1"/>
    <property type="molecule type" value="Genomic_DNA"/>
</dbReference>
<evidence type="ECO:0000313" key="3">
    <source>
        <dbReference type="Proteomes" id="UP000406256"/>
    </source>
</evidence>
<proteinExistence type="predicted"/>
<name>A0A5E4SIE8_9BURK</name>
<dbReference type="OrthoDB" id="8944639at2"/>